<gene>
    <name evidence="6" type="ORF">PACLA_8A022593</name>
</gene>
<comment type="subcellular location">
    <subcellularLocation>
        <location evidence="1">Membrane</location>
        <topology evidence="1">Multi-pass membrane protein</topology>
    </subcellularLocation>
</comment>
<dbReference type="SUPFAM" id="SSF103473">
    <property type="entry name" value="MFS general substrate transporter"/>
    <property type="match status" value="1"/>
</dbReference>
<keyword evidence="7" id="KW-1185">Reference proteome</keyword>
<reference evidence="6" key="1">
    <citation type="submission" date="2020-04" db="EMBL/GenBank/DDBJ databases">
        <authorList>
            <person name="Alioto T."/>
            <person name="Alioto T."/>
            <person name="Gomez Garrido J."/>
        </authorList>
    </citation>
    <scope>NUCLEOTIDE SEQUENCE</scope>
    <source>
        <strain evidence="6">A484AB</strain>
    </source>
</reference>
<keyword evidence="3" id="KW-0812">Transmembrane</keyword>
<protein>
    <submittedName>
        <fullName evidence="6">Major facilitator superfamily domain-containing 10-like</fullName>
    </submittedName>
</protein>
<dbReference type="InterPro" id="IPR036259">
    <property type="entry name" value="MFS_trans_sf"/>
</dbReference>
<dbReference type="PANTHER" id="PTHR23504">
    <property type="entry name" value="MAJOR FACILITATOR SUPERFAMILY DOMAIN-CONTAINING PROTEIN 10"/>
    <property type="match status" value="1"/>
</dbReference>
<dbReference type="GO" id="GO:0031526">
    <property type="term" value="C:brush border membrane"/>
    <property type="evidence" value="ECO:0007669"/>
    <property type="project" value="TreeGrafter"/>
</dbReference>
<evidence type="ECO:0000256" key="1">
    <source>
        <dbReference type="ARBA" id="ARBA00004141"/>
    </source>
</evidence>
<sequence length="408" mass="44439">MLVVFIGLLMDLMAFAVILPLLPSLLDHYSKDEEDGLYKFFQTNVNRFRDTLRIPNTERYNFVLFGGFVGSLFSFLQFIASPVIGALSDVYGRKSIIILSMVGVSVSYAIWACSRNFTIFVLARIIGGLCKGNVTISTAIVTDVTSTVNRGKGMALIGVAYSVGFIVGPVIGAIFSKQSESSSGTLYVLPAIFTLAVISADILFLLCFLKETLPQDKRAKSLTSEIKNAVQFINPVSLFKFDAVNLAEKSDLGEVKRISLVYFLYLFFFSGMEFTLTFLTHSVFKYSSMQQGKMFFVMGIIMAAVQGGYVRRIAPGGEKKLASQGMFALIPAMLLLGSASSTKLFYCGIILFAFGAATVVSALTTIISKYGDATQKGKIMGIFRSLGALARATGPFFSCASKIKYLVD</sequence>
<comment type="caution">
    <text evidence="6">The sequence shown here is derived from an EMBL/GenBank/DDBJ whole genome shotgun (WGS) entry which is preliminary data.</text>
</comment>
<dbReference type="Pfam" id="PF07690">
    <property type="entry name" value="MFS_1"/>
    <property type="match status" value="1"/>
</dbReference>
<organism evidence="6 7">
    <name type="scientific">Paramuricea clavata</name>
    <name type="common">Red gorgonian</name>
    <name type="synonym">Violescent sea-whip</name>
    <dbReference type="NCBI Taxonomy" id="317549"/>
    <lineage>
        <taxon>Eukaryota</taxon>
        <taxon>Metazoa</taxon>
        <taxon>Cnidaria</taxon>
        <taxon>Anthozoa</taxon>
        <taxon>Octocorallia</taxon>
        <taxon>Malacalcyonacea</taxon>
        <taxon>Plexauridae</taxon>
        <taxon>Paramuricea</taxon>
    </lineage>
</organism>
<dbReference type="PROSITE" id="PS00216">
    <property type="entry name" value="SUGAR_TRANSPORT_1"/>
    <property type="match status" value="1"/>
</dbReference>
<name>A0A6S7GHY0_PARCT</name>
<dbReference type="FunFam" id="1.20.1250.20:FF:000223">
    <property type="entry name" value="Major facilitator superfamily domain-containing protein"/>
    <property type="match status" value="1"/>
</dbReference>
<keyword evidence="5" id="KW-0472">Membrane</keyword>
<accession>A0A6S7GHY0</accession>
<dbReference type="OrthoDB" id="196650at2759"/>
<dbReference type="GO" id="GO:0022857">
    <property type="term" value="F:transmembrane transporter activity"/>
    <property type="evidence" value="ECO:0007669"/>
    <property type="project" value="InterPro"/>
</dbReference>
<dbReference type="Gene3D" id="1.20.1250.20">
    <property type="entry name" value="MFS general substrate transporter like domains"/>
    <property type="match status" value="1"/>
</dbReference>
<dbReference type="PROSITE" id="PS50850">
    <property type="entry name" value="MFS"/>
    <property type="match status" value="1"/>
</dbReference>
<dbReference type="InterPro" id="IPR005829">
    <property type="entry name" value="Sugar_transporter_CS"/>
</dbReference>
<keyword evidence="2" id="KW-0813">Transport</keyword>
<dbReference type="Proteomes" id="UP001152795">
    <property type="component" value="Unassembled WGS sequence"/>
</dbReference>
<keyword evidence="4" id="KW-1133">Transmembrane helix</keyword>
<proteinExistence type="predicted"/>
<evidence type="ECO:0000256" key="4">
    <source>
        <dbReference type="ARBA" id="ARBA00022989"/>
    </source>
</evidence>
<evidence type="ECO:0000256" key="2">
    <source>
        <dbReference type="ARBA" id="ARBA00022448"/>
    </source>
</evidence>
<evidence type="ECO:0000313" key="6">
    <source>
        <dbReference type="EMBL" id="CAB3988606.1"/>
    </source>
</evidence>
<evidence type="ECO:0000313" key="7">
    <source>
        <dbReference type="Proteomes" id="UP001152795"/>
    </source>
</evidence>
<dbReference type="InterPro" id="IPR020846">
    <property type="entry name" value="MFS_dom"/>
</dbReference>
<dbReference type="PANTHER" id="PTHR23504:SF31">
    <property type="entry name" value="MAJOR FACILITATOR SUPERFAMILY DOMAIN-CONTAINING PROTEIN 10"/>
    <property type="match status" value="1"/>
</dbReference>
<dbReference type="InterPro" id="IPR011701">
    <property type="entry name" value="MFS"/>
</dbReference>
<dbReference type="EMBL" id="CACRXK020001353">
    <property type="protein sequence ID" value="CAB3988606.1"/>
    <property type="molecule type" value="Genomic_DNA"/>
</dbReference>
<dbReference type="AlphaFoldDB" id="A0A6S7GHY0"/>
<evidence type="ECO:0000256" key="5">
    <source>
        <dbReference type="ARBA" id="ARBA00023136"/>
    </source>
</evidence>
<evidence type="ECO:0000256" key="3">
    <source>
        <dbReference type="ARBA" id="ARBA00022692"/>
    </source>
</evidence>